<reference evidence="3" key="1">
    <citation type="submission" date="2021-01" db="EMBL/GenBank/DDBJ databases">
        <title>Modified the classification status of verrucomicrobia.</title>
        <authorList>
            <person name="Feng X."/>
        </authorList>
    </citation>
    <scope>NUCLEOTIDE SEQUENCE</scope>
    <source>
        <strain evidence="3">KCTC 13126</strain>
    </source>
</reference>
<dbReference type="Gene3D" id="3.40.50.2300">
    <property type="match status" value="1"/>
</dbReference>
<name>A0A934RVS7_9BACT</name>
<feature type="modified residue" description="4-aspartylphosphate" evidence="1">
    <location>
        <position position="57"/>
    </location>
</feature>
<evidence type="ECO:0000313" key="4">
    <source>
        <dbReference type="Proteomes" id="UP000617628"/>
    </source>
</evidence>
<accession>A0A934RVS7</accession>
<evidence type="ECO:0000259" key="2">
    <source>
        <dbReference type="PROSITE" id="PS50110"/>
    </source>
</evidence>
<dbReference type="EMBL" id="JAENIL010000003">
    <property type="protein sequence ID" value="MBK1875716.1"/>
    <property type="molecule type" value="Genomic_DNA"/>
</dbReference>
<dbReference type="InterPro" id="IPR011006">
    <property type="entry name" value="CheY-like_superfamily"/>
</dbReference>
<evidence type="ECO:0000256" key="1">
    <source>
        <dbReference type="PROSITE-ProRule" id="PRU00169"/>
    </source>
</evidence>
<dbReference type="SMART" id="SM00448">
    <property type="entry name" value="REC"/>
    <property type="match status" value="1"/>
</dbReference>
<dbReference type="PROSITE" id="PS50110">
    <property type="entry name" value="RESPONSE_REGULATORY"/>
    <property type="match status" value="1"/>
</dbReference>
<dbReference type="InterPro" id="IPR001789">
    <property type="entry name" value="Sig_transdc_resp-reg_receiver"/>
</dbReference>
<dbReference type="AlphaFoldDB" id="A0A934RVS7"/>
<gene>
    <name evidence="3" type="ORF">JIN87_02490</name>
</gene>
<proteinExistence type="predicted"/>
<dbReference type="GO" id="GO:0000160">
    <property type="term" value="P:phosphorelay signal transduction system"/>
    <property type="evidence" value="ECO:0007669"/>
    <property type="project" value="InterPro"/>
</dbReference>
<dbReference type="InterPro" id="IPR052048">
    <property type="entry name" value="ST_Response_Regulator"/>
</dbReference>
<evidence type="ECO:0000313" key="3">
    <source>
        <dbReference type="EMBL" id="MBK1875716.1"/>
    </source>
</evidence>
<sequence length="130" mass="14602">MDYSNITALIADDEAHMRTFMKLMLQDIGIGKVYLMQNGMDAVEAYQEYEPDLILLDINMNKMNGIEALKIIKRINPEAKVIMMTAVSTRNTIQETAEAGATYYILKTQAPDQIKEQICKVLNSVTHAAS</sequence>
<feature type="domain" description="Response regulatory" evidence="2">
    <location>
        <begin position="7"/>
        <end position="122"/>
    </location>
</feature>
<dbReference type="Pfam" id="PF00072">
    <property type="entry name" value="Response_reg"/>
    <property type="match status" value="1"/>
</dbReference>
<keyword evidence="1" id="KW-0597">Phosphoprotein</keyword>
<dbReference type="RefSeq" id="WP_200353934.1">
    <property type="nucleotide sequence ID" value="NZ_JAENIL010000003.1"/>
</dbReference>
<keyword evidence="4" id="KW-1185">Reference proteome</keyword>
<protein>
    <submittedName>
        <fullName evidence="3">Response regulator</fullName>
    </submittedName>
</protein>
<dbReference type="PANTHER" id="PTHR43228">
    <property type="entry name" value="TWO-COMPONENT RESPONSE REGULATOR"/>
    <property type="match status" value="1"/>
</dbReference>
<organism evidence="3 4">
    <name type="scientific">Pelagicoccus mobilis</name>
    <dbReference type="NCBI Taxonomy" id="415221"/>
    <lineage>
        <taxon>Bacteria</taxon>
        <taxon>Pseudomonadati</taxon>
        <taxon>Verrucomicrobiota</taxon>
        <taxon>Opitutia</taxon>
        <taxon>Puniceicoccales</taxon>
        <taxon>Pelagicoccaceae</taxon>
        <taxon>Pelagicoccus</taxon>
    </lineage>
</organism>
<dbReference type="PANTHER" id="PTHR43228:SF1">
    <property type="entry name" value="TWO-COMPONENT RESPONSE REGULATOR ARR22"/>
    <property type="match status" value="1"/>
</dbReference>
<dbReference type="SUPFAM" id="SSF52172">
    <property type="entry name" value="CheY-like"/>
    <property type="match status" value="1"/>
</dbReference>
<dbReference type="Proteomes" id="UP000617628">
    <property type="component" value="Unassembled WGS sequence"/>
</dbReference>
<comment type="caution">
    <text evidence="3">The sequence shown here is derived from an EMBL/GenBank/DDBJ whole genome shotgun (WGS) entry which is preliminary data.</text>
</comment>